<evidence type="ECO:0000256" key="4">
    <source>
        <dbReference type="SAM" id="Phobius"/>
    </source>
</evidence>
<feature type="repeat" description="WD" evidence="3">
    <location>
        <begin position="687"/>
        <end position="708"/>
    </location>
</feature>
<evidence type="ECO:0000256" key="2">
    <source>
        <dbReference type="ARBA" id="ARBA00022737"/>
    </source>
</evidence>
<dbReference type="Pfam" id="PF20703">
    <property type="entry name" value="nSTAND1"/>
    <property type="match status" value="1"/>
</dbReference>
<gene>
    <name evidence="6" type="ORF">STRAU_0402</name>
</gene>
<keyword evidence="4" id="KW-0472">Membrane</keyword>
<keyword evidence="7" id="KW-1185">Reference proteome</keyword>
<feature type="transmembrane region" description="Helical" evidence="4">
    <location>
        <begin position="48"/>
        <end position="67"/>
    </location>
</feature>
<dbReference type="SMART" id="SM00320">
    <property type="entry name" value="WD40"/>
    <property type="match status" value="14"/>
</dbReference>
<dbReference type="PROSITE" id="PS00678">
    <property type="entry name" value="WD_REPEATS_1"/>
    <property type="match status" value="5"/>
</dbReference>
<dbReference type="InterPro" id="IPR027417">
    <property type="entry name" value="P-loop_NTPase"/>
</dbReference>
<feature type="domain" description="Novel STAND NTPase 1" evidence="5">
    <location>
        <begin position="83"/>
        <end position="446"/>
    </location>
</feature>
<dbReference type="RefSeq" id="WP_016638536.1">
    <property type="nucleotide sequence ID" value="NZ_AOPZ01000017.1"/>
</dbReference>
<evidence type="ECO:0000259" key="5">
    <source>
        <dbReference type="Pfam" id="PF20703"/>
    </source>
</evidence>
<dbReference type="Gene3D" id="2.130.10.10">
    <property type="entry name" value="YVTN repeat-like/Quinoprotein amine dehydrogenase"/>
    <property type="match status" value="5"/>
</dbReference>
<feature type="repeat" description="WD" evidence="3">
    <location>
        <begin position="805"/>
        <end position="836"/>
    </location>
</feature>
<comment type="caution">
    <text evidence="6">The sequence shown here is derived from an EMBL/GenBank/DDBJ whole genome shotgun (WGS) entry which is preliminary data.</text>
</comment>
<dbReference type="SUPFAM" id="SSF52540">
    <property type="entry name" value="P-loop containing nucleoside triphosphate hydrolases"/>
    <property type="match status" value="1"/>
</dbReference>
<dbReference type="InterPro" id="IPR015943">
    <property type="entry name" value="WD40/YVTN_repeat-like_dom_sf"/>
</dbReference>
<dbReference type="InterPro" id="IPR050349">
    <property type="entry name" value="WD_LIS1/nudF_dynein_reg"/>
</dbReference>
<feature type="repeat" description="WD" evidence="3">
    <location>
        <begin position="928"/>
        <end position="969"/>
    </location>
</feature>
<feature type="repeat" description="WD" evidence="3">
    <location>
        <begin position="593"/>
        <end position="634"/>
    </location>
</feature>
<dbReference type="InterPro" id="IPR020472">
    <property type="entry name" value="WD40_PAC1"/>
</dbReference>
<dbReference type="PANTHER" id="PTHR44129">
    <property type="entry name" value="WD REPEAT-CONTAINING PROTEIN POP1"/>
    <property type="match status" value="1"/>
</dbReference>
<dbReference type="PRINTS" id="PR00320">
    <property type="entry name" value="GPROTEINBRPT"/>
</dbReference>
<proteinExistence type="predicted"/>
<name>S4A6L4_9ACTN</name>
<feature type="repeat" description="WD" evidence="3">
    <location>
        <begin position="981"/>
        <end position="1011"/>
    </location>
</feature>
<dbReference type="PATRIC" id="fig|1286094.4.peg.392"/>
<accession>S4A6L4</accession>
<dbReference type="AlphaFoldDB" id="S4A6L4"/>
<dbReference type="InterPro" id="IPR049052">
    <property type="entry name" value="nSTAND1"/>
</dbReference>
<keyword evidence="2" id="KW-0677">Repeat</keyword>
<feature type="repeat" description="WD" evidence="3">
    <location>
        <begin position="1054"/>
        <end position="1095"/>
    </location>
</feature>
<dbReference type="OrthoDB" id="414967at2"/>
<evidence type="ECO:0000313" key="7">
    <source>
        <dbReference type="Proteomes" id="UP000014629"/>
    </source>
</evidence>
<dbReference type="InterPro" id="IPR001680">
    <property type="entry name" value="WD40_rpt"/>
</dbReference>
<dbReference type="CDD" id="cd00200">
    <property type="entry name" value="WD40"/>
    <property type="match status" value="2"/>
</dbReference>
<keyword evidence="1 3" id="KW-0853">WD repeat</keyword>
<evidence type="ECO:0000313" key="6">
    <source>
        <dbReference type="EMBL" id="EPH46430.1"/>
    </source>
</evidence>
<feature type="repeat" description="WD" evidence="3">
    <location>
        <begin position="718"/>
        <end position="752"/>
    </location>
</feature>
<dbReference type="Proteomes" id="UP000014629">
    <property type="component" value="Unassembled WGS sequence"/>
</dbReference>
<dbReference type="Pfam" id="PF00400">
    <property type="entry name" value="WD40"/>
    <property type="match status" value="14"/>
</dbReference>
<keyword evidence="4" id="KW-0812">Transmembrane</keyword>
<evidence type="ECO:0000256" key="1">
    <source>
        <dbReference type="ARBA" id="ARBA00022574"/>
    </source>
</evidence>
<dbReference type="InterPro" id="IPR019775">
    <property type="entry name" value="WD40_repeat_CS"/>
</dbReference>
<feature type="repeat" description="WD" evidence="3">
    <location>
        <begin position="1012"/>
        <end position="1053"/>
    </location>
</feature>
<dbReference type="SUPFAM" id="SSF50978">
    <property type="entry name" value="WD40 repeat-like"/>
    <property type="match status" value="3"/>
</dbReference>
<reference evidence="6 7" key="1">
    <citation type="submission" date="2013-02" db="EMBL/GenBank/DDBJ databases">
        <title>Draft Genome Sequence of Streptomyces aurantiacus, Which Produces Setomimycin.</title>
        <authorList>
            <person name="Gruening B.A."/>
            <person name="Praeg A."/>
            <person name="Erxleben A."/>
            <person name="Guenther S."/>
            <person name="Mueller M."/>
        </authorList>
    </citation>
    <scope>NUCLEOTIDE SEQUENCE [LARGE SCALE GENOMIC DNA]</scope>
    <source>
        <strain evidence="6 7">JA 4570</strain>
    </source>
</reference>
<dbReference type="InterPro" id="IPR036322">
    <property type="entry name" value="WD40_repeat_dom_sf"/>
</dbReference>
<sequence>MDRRRLKLCVDVLLVLVAALMGLAANYATSRTDHVPWVLRVLRDWSLPLLGLAVLLLVAGQVWLHLLDRPAPARPAWDSSQPPYPGLEAFTEDDAGVFFGRDREIAELVARLHPVSAVAAARRCVAVIGPSGSGKSSLVRAGLLPALAARRERWAVVPPFAPGTDPVAGLASGLAAVRPLRESHTVRGGRTAPVLLVVDQLEELLTLAGEHEREAFLERVAEALEADPHLWVVVTLRSDFLTEFLETGHAALAQQPVLIGALGRTELFEVIEKPGERAGLAFPPALVARMVDDTGGGDALPLLAYTLQALFLRARDRGAVTEDDYGQLGGVAGALSDQADRIHAELRAADAGAPVLPTLLKFVSLEHGEPTRRRVARADLAPGERAVAEAFVAGRLLTGDGDVLDVAHEALFRRWAPLREAVAAGEETLRRRTELERAARDWANAGWRDAYLFSGERLAVARRWVDEAPDAFAGVQLVVDFLDISVQHDSAALERMADAVARRAIEVAPRDPELAVLAALAAVEECAPTSVAQQALHAALNVAHRRAVFRGHEQDVNCVAWSPDGTRLATASDDGTVRVWDPEGRAEPVVLTRAGGGERVQAVAWAPDGERIAAGSRDRTITVWDVGTRAELGVCVGHDAPVASVSWARDGVRLVSAATDHVARLWDTGTYAGTAVPVERGRLGWNVAWSPDGRQIAASSAEGAVVLWRPRDQAVRHLADGGGAVMALAWSPGGDRLASVSEDRKTRVWDVRRWSRVGILEPAHCFTTLEPLSCVTWSTDGDRIAVGDDRTLRVWTLETREELALVGHADSVNSVSWQGDRIASVSRDRTLALWDLHAPGGQLQTLRGHEGSVVSVDWSPSGTHLVTGGVDGTVNVWDVAEGRVSATTHTGQVGGAVFSPDGTRIAVADHSGHAFLWHPPAVTALAFLDGHREAVTSLAWSPDGTRLATTSRDGTSRVWDASDGRELMTLITGRYWLGGAAWSPDSRYLATSLTDKAFRVWDVEQGTAVATLEGHTDYVWRMAWSPDGRRVATGSRDRTVRLWDPFDGTELRTMTGHTDRVQGIGWSPDGTRLATASWDRTVRLWDPAEGRELAVVGVHDDQVNDLVWSPDGSRLATVSRDRTLRIWNPTTDLNPLLERARSRVFRDLTDEERRSLLLPARRRT</sequence>
<dbReference type="PROSITE" id="PS50294">
    <property type="entry name" value="WD_REPEATS_REGION"/>
    <property type="match status" value="10"/>
</dbReference>
<feature type="repeat" description="WD" evidence="3">
    <location>
        <begin position="1096"/>
        <end position="1128"/>
    </location>
</feature>
<protein>
    <submittedName>
        <fullName evidence="6">Putative WD repeat-containing protein</fullName>
    </submittedName>
</protein>
<evidence type="ECO:0000256" key="3">
    <source>
        <dbReference type="PROSITE-ProRule" id="PRU00221"/>
    </source>
</evidence>
<feature type="repeat" description="WD" evidence="3">
    <location>
        <begin position="635"/>
        <end position="667"/>
    </location>
</feature>
<dbReference type="CDD" id="cd01120">
    <property type="entry name" value="RecA-like_superfamily"/>
    <property type="match status" value="1"/>
</dbReference>
<feature type="repeat" description="WD" evidence="3">
    <location>
        <begin position="846"/>
        <end position="887"/>
    </location>
</feature>
<keyword evidence="4" id="KW-1133">Transmembrane helix</keyword>
<dbReference type="EMBL" id="AOPZ01000017">
    <property type="protein sequence ID" value="EPH46430.1"/>
    <property type="molecule type" value="Genomic_DNA"/>
</dbReference>
<dbReference type="PROSITE" id="PS50082">
    <property type="entry name" value="WD_REPEATS_2"/>
    <property type="match status" value="12"/>
</dbReference>
<feature type="repeat" description="WD" evidence="3">
    <location>
        <begin position="549"/>
        <end position="581"/>
    </location>
</feature>
<dbReference type="Gene3D" id="3.40.50.300">
    <property type="entry name" value="P-loop containing nucleotide triphosphate hydrolases"/>
    <property type="match status" value="1"/>
</dbReference>
<organism evidence="6 7">
    <name type="scientific">Streptomyces aurantiacus JA 4570</name>
    <dbReference type="NCBI Taxonomy" id="1286094"/>
    <lineage>
        <taxon>Bacteria</taxon>
        <taxon>Bacillati</taxon>
        <taxon>Actinomycetota</taxon>
        <taxon>Actinomycetes</taxon>
        <taxon>Kitasatosporales</taxon>
        <taxon>Streptomycetaceae</taxon>
        <taxon>Streptomyces</taxon>
        <taxon>Streptomyces aurantiacus group</taxon>
    </lineage>
</organism>